<gene>
    <name evidence="2" type="ORF">GT003_27355</name>
</gene>
<evidence type="ECO:0000313" key="2">
    <source>
        <dbReference type="EMBL" id="NBC72718.1"/>
    </source>
</evidence>
<dbReference type="InterPro" id="IPR004360">
    <property type="entry name" value="Glyas_Fos-R_dOase_dom"/>
</dbReference>
<protein>
    <submittedName>
        <fullName evidence="2">Glyoxalase</fullName>
    </submittedName>
</protein>
<keyword evidence="3" id="KW-1185">Reference proteome</keyword>
<feature type="domain" description="VOC" evidence="1">
    <location>
        <begin position="4"/>
        <end position="125"/>
    </location>
</feature>
<dbReference type="AlphaFoldDB" id="A0A7X4YUJ4"/>
<comment type="caution">
    <text evidence="2">The sequence shown here is derived from an EMBL/GenBank/DDBJ whole genome shotgun (WGS) entry which is preliminary data.</text>
</comment>
<evidence type="ECO:0000259" key="1">
    <source>
        <dbReference type="PROSITE" id="PS51819"/>
    </source>
</evidence>
<sequence>MTVQLKRVGIYVEQMEKALKFYRMLGLTIPVSANVGHHVEVEQNGLRFAFDTIDSVKGVFEGWETPVGYRIELAFQLDSREALDEVYRQLTVLGQGGYLEPRDMPWGERYAIVKDPDGNLISLVA</sequence>
<dbReference type="PANTHER" id="PTHR36503">
    <property type="entry name" value="BLR2520 PROTEIN"/>
    <property type="match status" value="1"/>
</dbReference>
<dbReference type="OrthoDB" id="9796521at2"/>
<dbReference type="EMBL" id="JAAAMU010000022">
    <property type="protein sequence ID" value="NBC72718.1"/>
    <property type="molecule type" value="Genomic_DNA"/>
</dbReference>
<reference evidence="2 3" key="1">
    <citation type="submission" date="2020-01" db="EMBL/GenBank/DDBJ databases">
        <title>Paenibacillus soybeanensis sp. nov. isolated from the nodules of soybean (Glycine max(L.) Merr).</title>
        <authorList>
            <person name="Wang H."/>
        </authorList>
    </citation>
    <scope>NUCLEOTIDE SEQUENCE [LARGE SCALE GENOMIC DNA]</scope>
    <source>
        <strain evidence="2 3">DSM 23054</strain>
    </source>
</reference>
<dbReference type="Proteomes" id="UP000558113">
    <property type="component" value="Unassembled WGS sequence"/>
</dbReference>
<accession>A0A7X4YUJ4</accession>
<dbReference type="PROSITE" id="PS51819">
    <property type="entry name" value="VOC"/>
    <property type="match status" value="1"/>
</dbReference>
<dbReference type="SUPFAM" id="SSF54593">
    <property type="entry name" value="Glyoxalase/Bleomycin resistance protein/Dihydroxybiphenyl dioxygenase"/>
    <property type="match status" value="1"/>
</dbReference>
<proteinExistence type="predicted"/>
<dbReference type="Gene3D" id="3.10.180.10">
    <property type="entry name" value="2,3-Dihydroxybiphenyl 1,2-Dioxygenase, domain 1"/>
    <property type="match status" value="1"/>
</dbReference>
<evidence type="ECO:0000313" key="3">
    <source>
        <dbReference type="Proteomes" id="UP000558113"/>
    </source>
</evidence>
<name>A0A7X4YUJ4_9BACL</name>
<dbReference type="Pfam" id="PF00903">
    <property type="entry name" value="Glyoxalase"/>
    <property type="match status" value="1"/>
</dbReference>
<organism evidence="2 3">
    <name type="scientific">Paenibacillus sacheonensis</name>
    <dbReference type="NCBI Taxonomy" id="742054"/>
    <lineage>
        <taxon>Bacteria</taxon>
        <taxon>Bacillati</taxon>
        <taxon>Bacillota</taxon>
        <taxon>Bacilli</taxon>
        <taxon>Bacillales</taxon>
        <taxon>Paenibacillaceae</taxon>
        <taxon>Paenibacillus</taxon>
    </lineage>
</organism>
<dbReference type="InterPro" id="IPR029068">
    <property type="entry name" value="Glyas_Bleomycin-R_OHBP_Dase"/>
</dbReference>
<dbReference type="PANTHER" id="PTHR36503:SF3">
    <property type="entry name" value="BLR0126 PROTEIN"/>
    <property type="match status" value="1"/>
</dbReference>
<dbReference type="RefSeq" id="WP_161703995.1">
    <property type="nucleotide sequence ID" value="NZ_JAAAMU010000022.1"/>
</dbReference>
<dbReference type="InterPro" id="IPR037523">
    <property type="entry name" value="VOC_core"/>
</dbReference>